<dbReference type="SUPFAM" id="SSF56801">
    <property type="entry name" value="Acetyl-CoA synthetase-like"/>
    <property type="match status" value="1"/>
</dbReference>
<feature type="domain" description="AMP-dependent synthetase/ligase" evidence="2">
    <location>
        <begin position="25"/>
        <end position="382"/>
    </location>
</feature>
<dbReference type="InterPro" id="IPR045851">
    <property type="entry name" value="AMP-bd_C_sf"/>
</dbReference>
<dbReference type="Gene3D" id="3.40.50.12780">
    <property type="entry name" value="N-terminal domain of ligase-like"/>
    <property type="match status" value="1"/>
</dbReference>
<evidence type="ECO:0000259" key="3">
    <source>
        <dbReference type="Pfam" id="PF13193"/>
    </source>
</evidence>
<name>A0A9X4JUK2_9FIRM</name>
<dbReference type="Pfam" id="PF00501">
    <property type="entry name" value="AMP-binding"/>
    <property type="match status" value="1"/>
</dbReference>
<keyword evidence="5" id="KW-1185">Reference proteome</keyword>
<dbReference type="GO" id="GO:0016405">
    <property type="term" value="F:CoA-ligase activity"/>
    <property type="evidence" value="ECO:0007669"/>
    <property type="project" value="InterPro"/>
</dbReference>
<accession>A0A9X4JUK2</accession>
<dbReference type="Gene3D" id="3.30.300.30">
    <property type="match status" value="1"/>
</dbReference>
<dbReference type="Proteomes" id="UP001154312">
    <property type="component" value="Unassembled WGS sequence"/>
</dbReference>
<dbReference type="EMBL" id="JAKOAV010000030">
    <property type="protein sequence ID" value="MDF9409415.1"/>
    <property type="molecule type" value="Genomic_DNA"/>
</dbReference>
<evidence type="ECO:0000313" key="4">
    <source>
        <dbReference type="EMBL" id="MDF9409415.1"/>
    </source>
</evidence>
<dbReference type="InterPro" id="IPR011957">
    <property type="entry name" value="Benz_CoA_lig"/>
</dbReference>
<sequence>MLRMPEIPAEFNITTYLMDRHLKEGRGNNVCIYYEDEKITYAEVAERANRLGNALLNLGIERENRVLLCMPDMPEFFYSFLGTMRTGIVPVLLSTMAIAQDYLYYVNDSRAKAAIVHESVLPLFMEVKDQFKYLKHMIVIGNAVPGLLSFSEICKEASPDLEAADTNKDDPGFWLYSSGTTGQPKGIVHLQHDLMYLTAHCDEVVKATPDDISFSLSKMYFSYGRNNSFDTVLLSGGAVVLFPGMPKPDALIEVVRKYRPTIYYGVPSSYMALLALMDKGVKGVDYDFSSVRACVSAGEALPRVIFDRWKELFGIEILDGLGSSDVGAIYLSCVPGSVKPGSLGNLLSGYEGKLCDEEGNEVPRGEAGNLWLKAEGTAQCYWNKHQKNKECFIGEWFITGDKFYQDEEGYYFGVGRADDMLKAGGIWVSPIEVEDAILHHPAVAECGVVPAADTDELVKPMAYVVLKEGCEGSPELVKDIQDFVRKNIAHYKFPRWIKFVTELPRTATGKIQRYKLRERVKIEGVN</sequence>
<evidence type="ECO:0000259" key="2">
    <source>
        <dbReference type="Pfam" id="PF00501"/>
    </source>
</evidence>
<gene>
    <name evidence="4" type="ORF">L7E55_13800</name>
</gene>
<dbReference type="PANTHER" id="PTHR43352:SF1">
    <property type="entry name" value="ANTHRANILATE--COA LIGASE"/>
    <property type="match status" value="1"/>
</dbReference>
<dbReference type="InterPro" id="IPR042099">
    <property type="entry name" value="ANL_N_sf"/>
</dbReference>
<dbReference type="GO" id="GO:0016878">
    <property type="term" value="F:acid-thiol ligase activity"/>
    <property type="evidence" value="ECO:0007669"/>
    <property type="project" value="TreeGrafter"/>
</dbReference>
<protein>
    <submittedName>
        <fullName evidence="4">Benzoate-CoA ligase family protein</fullName>
    </submittedName>
</protein>
<comment type="caution">
    <text evidence="4">The sequence shown here is derived from an EMBL/GenBank/DDBJ whole genome shotgun (WGS) entry which is preliminary data.</text>
</comment>
<dbReference type="GO" id="GO:0044550">
    <property type="term" value="P:secondary metabolite biosynthetic process"/>
    <property type="evidence" value="ECO:0007669"/>
    <property type="project" value="TreeGrafter"/>
</dbReference>
<evidence type="ECO:0000256" key="1">
    <source>
        <dbReference type="ARBA" id="ARBA00022598"/>
    </source>
</evidence>
<dbReference type="InterPro" id="IPR000873">
    <property type="entry name" value="AMP-dep_synth/lig_dom"/>
</dbReference>
<keyword evidence="1 4" id="KW-0436">Ligase</keyword>
<proteinExistence type="predicted"/>
<dbReference type="NCBIfam" id="TIGR02262">
    <property type="entry name" value="benz_CoA_lig"/>
    <property type="match status" value="1"/>
</dbReference>
<evidence type="ECO:0000313" key="5">
    <source>
        <dbReference type="Proteomes" id="UP001154312"/>
    </source>
</evidence>
<dbReference type="InterPro" id="IPR025110">
    <property type="entry name" value="AMP-bd_C"/>
</dbReference>
<dbReference type="Pfam" id="PF13193">
    <property type="entry name" value="AMP-binding_C"/>
    <property type="match status" value="1"/>
</dbReference>
<reference evidence="4" key="1">
    <citation type="submission" date="2022-02" db="EMBL/GenBank/DDBJ databases">
        <authorList>
            <person name="Leng L."/>
        </authorList>
    </citation>
    <scope>NUCLEOTIDE SEQUENCE</scope>
    <source>
        <strain evidence="4">JI</strain>
    </source>
</reference>
<dbReference type="PANTHER" id="PTHR43352">
    <property type="entry name" value="ACETYL-COA SYNTHETASE"/>
    <property type="match status" value="1"/>
</dbReference>
<dbReference type="GO" id="GO:0005524">
    <property type="term" value="F:ATP binding"/>
    <property type="evidence" value="ECO:0007669"/>
    <property type="project" value="InterPro"/>
</dbReference>
<dbReference type="RefSeq" id="WP_277444878.1">
    <property type="nucleotide sequence ID" value="NZ_JAKOAV010000030.1"/>
</dbReference>
<organism evidence="4 5">
    <name type="scientific">Pelotomaculum isophthalicicum JI</name>
    <dbReference type="NCBI Taxonomy" id="947010"/>
    <lineage>
        <taxon>Bacteria</taxon>
        <taxon>Bacillati</taxon>
        <taxon>Bacillota</taxon>
        <taxon>Clostridia</taxon>
        <taxon>Eubacteriales</taxon>
        <taxon>Desulfotomaculaceae</taxon>
        <taxon>Pelotomaculum</taxon>
    </lineage>
</organism>
<dbReference type="AlphaFoldDB" id="A0A9X4JUK2"/>
<feature type="domain" description="AMP-binding enzyme C-terminal" evidence="3">
    <location>
        <begin position="432"/>
        <end position="510"/>
    </location>
</feature>